<dbReference type="EMBL" id="MU117996">
    <property type="protein sequence ID" value="KAF9649568.1"/>
    <property type="molecule type" value="Genomic_DNA"/>
</dbReference>
<protein>
    <submittedName>
        <fullName evidence="1">Nucleotidyltransferase</fullName>
    </submittedName>
</protein>
<accession>A0ACB6ZJS3</accession>
<sequence length="628" mass="70862">MPLRSRSTLSQVQTKKNPIIPTKKGKDKPTKMTPVEYAEMLIEKHSNPNRKVPNVSQHLRGRKIFYVGVDMRYAGDATKKKMEYILKHGGTLIPRYDPEVVTVIVTDGSRFATSEACGIKRVTDIPMTIPTVRWEWVLTGERRVRKRPTIPGAPPAKPAHTTDDEPLPKMGYYFYNAAFEERIEAGDDIPKQQPKPVVQKEPTLEDLDKWDMGIRSMTGAQERSNLVSSPSSSTLKGAKGKGESKPGEDPLAEFYPEAKAQTEHKGRPGGWTCDNKPGENGGNSTALCPNQDAVDKLRELQGLHRAKPGAENSWRVFSYDKSIQALLNYPTRIKSYAEARTIRGVGEKTASKIMEIISTGNLKWIGHENTEDVKVNKLFQGVFGVAGVKTAYMWYSAGARTLEDVLSGKGGIKLTAQQEIGIRYYDDINERMPRSEATAIFEQIKRIAIMIDPKLFVECMGSYRRRTCGDIDVIITRSVEDGKTHAGRYLYKLWQACHAQGIITDDLVMPDDWNDLELIYRGLCRKDRQSKRRRIDFLSVPWKARGAALLYYTGDDIFNRSLRLKAKKNGMTLNQCGKILWGVVRDLKDPMSLLFVGQLLASETEREILEILGVPWQEPHERVRGDFV</sequence>
<evidence type="ECO:0000313" key="2">
    <source>
        <dbReference type="Proteomes" id="UP000886501"/>
    </source>
</evidence>
<name>A0ACB6ZJS3_THEGA</name>
<proteinExistence type="predicted"/>
<organism evidence="1 2">
    <name type="scientific">Thelephora ganbajun</name>
    <name type="common">Ganba fungus</name>
    <dbReference type="NCBI Taxonomy" id="370292"/>
    <lineage>
        <taxon>Eukaryota</taxon>
        <taxon>Fungi</taxon>
        <taxon>Dikarya</taxon>
        <taxon>Basidiomycota</taxon>
        <taxon>Agaricomycotina</taxon>
        <taxon>Agaricomycetes</taxon>
        <taxon>Thelephorales</taxon>
        <taxon>Thelephoraceae</taxon>
        <taxon>Thelephora</taxon>
    </lineage>
</organism>
<reference evidence="1" key="2">
    <citation type="journal article" date="2020" name="Nat. Commun.">
        <title>Large-scale genome sequencing of mycorrhizal fungi provides insights into the early evolution of symbiotic traits.</title>
        <authorList>
            <person name="Miyauchi S."/>
            <person name="Kiss E."/>
            <person name="Kuo A."/>
            <person name="Drula E."/>
            <person name="Kohler A."/>
            <person name="Sanchez-Garcia M."/>
            <person name="Morin E."/>
            <person name="Andreopoulos B."/>
            <person name="Barry K.W."/>
            <person name="Bonito G."/>
            <person name="Buee M."/>
            <person name="Carver A."/>
            <person name="Chen C."/>
            <person name="Cichocki N."/>
            <person name="Clum A."/>
            <person name="Culley D."/>
            <person name="Crous P.W."/>
            <person name="Fauchery L."/>
            <person name="Girlanda M."/>
            <person name="Hayes R.D."/>
            <person name="Keri Z."/>
            <person name="LaButti K."/>
            <person name="Lipzen A."/>
            <person name="Lombard V."/>
            <person name="Magnuson J."/>
            <person name="Maillard F."/>
            <person name="Murat C."/>
            <person name="Nolan M."/>
            <person name="Ohm R.A."/>
            <person name="Pangilinan J."/>
            <person name="Pereira M.F."/>
            <person name="Perotto S."/>
            <person name="Peter M."/>
            <person name="Pfister S."/>
            <person name="Riley R."/>
            <person name="Sitrit Y."/>
            <person name="Stielow J.B."/>
            <person name="Szollosi G."/>
            <person name="Zifcakova L."/>
            <person name="Stursova M."/>
            <person name="Spatafora J.W."/>
            <person name="Tedersoo L."/>
            <person name="Vaario L.M."/>
            <person name="Yamada A."/>
            <person name="Yan M."/>
            <person name="Wang P."/>
            <person name="Xu J."/>
            <person name="Bruns T."/>
            <person name="Baldrian P."/>
            <person name="Vilgalys R."/>
            <person name="Dunand C."/>
            <person name="Henrissat B."/>
            <person name="Grigoriev I.V."/>
            <person name="Hibbett D."/>
            <person name="Nagy L.G."/>
            <person name="Martin F.M."/>
        </authorList>
    </citation>
    <scope>NUCLEOTIDE SEQUENCE</scope>
    <source>
        <strain evidence="1">P2</strain>
    </source>
</reference>
<comment type="caution">
    <text evidence="1">The sequence shown here is derived from an EMBL/GenBank/DDBJ whole genome shotgun (WGS) entry which is preliminary data.</text>
</comment>
<dbReference type="Proteomes" id="UP000886501">
    <property type="component" value="Unassembled WGS sequence"/>
</dbReference>
<reference evidence="1" key="1">
    <citation type="submission" date="2019-10" db="EMBL/GenBank/DDBJ databases">
        <authorList>
            <consortium name="DOE Joint Genome Institute"/>
            <person name="Kuo A."/>
            <person name="Miyauchi S."/>
            <person name="Kiss E."/>
            <person name="Drula E."/>
            <person name="Kohler A."/>
            <person name="Sanchez-Garcia M."/>
            <person name="Andreopoulos B."/>
            <person name="Barry K.W."/>
            <person name="Bonito G."/>
            <person name="Buee M."/>
            <person name="Carver A."/>
            <person name="Chen C."/>
            <person name="Cichocki N."/>
            <person name="Clum A."/>
            <person name="Culley D."/>
            <person name="Crous P.W."/>
            <person name="Fauchery L."/>
            <person name="Girlanda M."/>
            <person name="Hayes R."/>
            <person name="Keri Z."/>
            <person name="Labutti K."/>
            <person name="Lipzen A."/>
            <person name="Lombard V."/>
            <person name="Magnuson J."/>
            <person name="Maillard F."/>
            <person name="Morin E."/>
            <person name="Murat C."/>
            <person name="Nolan M."/>
            <person name="Ohm R."/>
            <person name="Pangilinan J."/>
            <person name="Pereira M."/>
            <person name="Perotto S."/>
            <person name="Peter M."/>
            <person name="Riley R."/>
            <person name="Sitrit Y."/>
            <person name="Stielow B."/>
            <person name="Szollosi G."/>
            <person name="Zifcakova L."/>
            <person name="Stursova M."/>
            <person name="Spatafora J.W."/>
            <person name="Tedersoo L."/>
            <person name="Vaario L.-M."/>
            <person name="Yamada A."/>
            <person name="Yan M."/>
            <person name="Wang P."/>
            <person name="Xu J."/>
            <person name="Bruns T."/>
            <person name="Baldrian P."/>
            <person name="Vilgalys R."/>
            <person name="Henrissat B."/>
            <person name="Grigoriev I.V."/>
            <person name="Hibbett D."/>
            <person name="Nagy L.G."/>
            <person name="Martin F.M."/>
        </authorList>
    </citation>
    <scope>NUCLEOTIDE SEQUENCE</scope>
    <source>
        <strain evidence="1">P2</strain>
    </source>
</reference>
<keyword evidence="2" id="KW-1185">Reference proteome</keyword>
<evidence type="ECO:0000313" key="1">
    <source>
        <dbReference type="EMBL" id="KAF9649568.1"/>
    </source>
</evidence>
<gene>
    <name evidence="1" type="ORF">BDM02DRAFT_3094515</name>
</gene>